<proteinExistence type="predicted"/>
<evidence type="ECO:0000313" key="2">
    <source>
        <dbReference type="Proteomes" id="UP000537260"/>
    </source>
</evidence>
<dbReference type="AlphaFoldDB" id="A0A7Z0ECP6"/>
<evidence type="ECO:0000313" key="1">
    <source>
        <dbReference type="EMBL" id="NYJ19194.1"/>
    </source>
</evidence>
<protein>
    <submittedName>
        <fullName evidence="1">Uncharacterized protein</fullName>
    </submittedName>
</protein>
<accession>A0A7Z0ECP6</accession>
<dbReference type="RefSeq" id="WP_179577994.1">
    <property type="nucleotide sequence ID" value="NZ_JACCFM010000001.1"/>
</dbReference>
<reference evidence="1 2" key="1">
    <citation type="submission" date="2020-07" db="EMBL/GenBank/DDBJ databases">
        <title>Sequencing the genomes of 1000 actinobacteria strains.</title>
        <authorList>
            <person name="Klenk H.-P."/>
        </authorList>
    </citation>
    <scope>NUCLEOTIDE SEQUENCE [LARGE SCALE GENOMIC DNA]</scope>
    <source>
        <strain evidence="1 2">LI1</strain>
    </source>
</reference>
<name>A0A7Z0ECP6_9MICO</name>
<organism evidence="1 2">
    <name type="scientific">Glaciibacter psychrotolerans</name>
    <dbReference type="NCBI Taxonomy" id="670054"/>
    <lineage>
        <taxon>Bacteria</taxon>
        <taxon>Bacillati</taxon>
        <taxon>Actinomycetota</taxon>
        <taxon>Actinomycetes</taxon>
        <taxon>Micrococcales</taxon>
        <taxon>Microbacteriaceae</taxon>
        <taxon>Glaciibacter</taxon>
    </lineage>
</organism>
<dbReference type="EMBL" id="JACCFM010000001">
    <property type="protein sequence ID" value="NYJ19194.1"/>
    <property type="molecule type" value="Genomic_DNA"/>
</dbReference>
<gene>
    <name evidence="1" type="ORF">HNR05_000985</name>
</gene>
<sequence>MADTGRSVVGADIAQRPTLTGYVRMLNAPSCSRCVILAGKWFRWNQGFQRHPRCDCRHIPASENVGGDLRTDPYAYFNSLTPEAQTKAFGRIEARSIQDGGDIYRAVNIKARGLGTAKSNLRYGTPSKMTIDDIYRTAGTRSNAIRMMTEQGYITGPQTAGGNIFGRMRESYSVPISRPIVAGSNRDRVLTARSTGVRDPLDRATMTAAERRLFDAQYRLSEARTTGYWPRSVGANSADLFSLRTPLAPGDLALLETVLQKEIAKLPNAADSVRRLASLLRL</sequence>
<dbReference type="Proteomes" id="UP000537260">
    <property type="component" value="Unassembled WGS sequence"/>
</dbReference>
<comment type="caution">
    <text evidence="1">The sequence shown here is derived from an EMBL/GenBank/DDBJ whole genome shotgun (WGS) entry which is preliminary data.</text>
</comment>
<keyword evidence="2" id="KW-1185">Reference proteome</keyword>